<dbReference type="PANTHER" id="PTHR24174">
    <property type="entry name" value="ANKYRIN REPEAT AND STERILE ALPHA MOTIF DOMAIN-CONTAINING PROTEIN 1"/>
    <property type="match status" value="1"/>
</dbReference>
<dbReference type="Gene3D" id="1.10.150.50">
    <property type="entry name" value="Transcription Factor, Ets-1"/>
    <property type="match status" value="2"/>
</dbReference>
<dbReference type="AlphaFoldDB" id="A0AAV4QAA4"/>
<name>A0AAV4QAA4_CAEEX</name>
<keyword evidence="2" id="KW-0040">ANK repeat</keyword>
<dbReference type="SUPFAM" id="SSF47769">
    <property type="entry name" value="SAM/Pointed domain"/>
    <property type="match status" value="2"/>
</dbReference>
<dbReference type="SMART" id="SM00454">
    <property type="entry name" value="SAM"/>
    <property type="match status" value="1"/>
</dbReference>
<dbReference type="InterPro" id="IPR001660">
    <property type="entry name" value="SAM"/>
</dbReference>
<evidence type="ECO:0000256" key="2">
    <source>
        <dbReference type="ARBA" id="ARBA00023043"/>
    </source>
</evidence>
<dbReference type="Pfam" id="PF00536">
    <property type="entry name" value="SAM_1"/>
    <property type="match status" value="2"/>
</dbReference>
<dbReference type="PROSITE" id="PS50105">
    <property type="entry name" value="SAM_DOMAIN"/>
    <property type="match status" value="1"/>
</dbReference>
<evidence type="ECO:0000313" key="5">
    <source>
        <dbReference type="Proteomes" id="UP001054945"/>
    </source>
</evidence>
<dbReference type="Proteomes" id="UP001054945">
    <property type="component" value="Unassembled WGS sequence"/>
</dbReference>
<evidence type="ECO:0000256" key="1">
    <source>
        <dbReference type="ARBA" id="ARBA00022737"/>
    </source>
</evidence>
<sequence>MTRVEVGIKLPVVNWIRTKLKKRNKRVSRDIETLTEDELFATIDSGGHIRVSLRRENKSVSVSTDNIEEVVDDDPFAGLCRGSTVCPSSCPCDFQVSLLKSVSNQTTAHIQGVKYPGLHLMIALQCLTGERTAATTDSVFVRDMEETFARTLSRLRKGMGNEFQRSSFTSSFNTVEEWLKSLDLAGYTSNFVENGYDDIDFLGGNILEDDDLVDMNVSNKDHRQKILESCHSLPALKPISESQAPESVGEWLRSLHLDQYIDTFREERIHRYA</sequence>
<protein>
    <submittedName>
        <fullName evidence="4">Ankyrin repeat and sterile alpha motif domain-containing protein 1B</fullName>
    </submittedName>
</protein>
<reference evidence="4 5" key="1">
    <citation type="submission" date="2021-06" db="EMBL/GenBank/DDBJ databases">
        <title>Caerostris extrusa draft genome.</title>
        <authorList>
            <person name="Kono N."/>
            <person name="Arakawa K."/>
        </authorList>
    </citation>
    <scope>NUCLEOTIDE SEQUENCE [LARGE SCALE GENOMIC DNA]</scope>
</reference>
<keyword evidence="5" id="KW-1185">Reference proteome</keyword>
<organism evidence="4 5">
    <name type="scientific">Caerostris extrusa</name>
    <name type="common">Bark spider</name>
    <name type="synonym">Caerostris bankana</name>
    <dbReference type="NCBI Taxonomy" id="172846"/>
    <lineage>
        <taxon>Eukaryota</taxon>
        <taxon>Metazoa</taxon>
        <taxon>Ecdysozoa</taxon>
        <taxon>Arthropoda</taxon>
        <taxon>Chelicerata</taxon>
        <taxon>Arachnida</taxon>
        <taxon>Araneae</taxon>
        <taxon>Araneomorphae</taxon>
        <taxon>Entelegynae</taxon>
        <taxon>Araneoidea</taxon>
        <taxon>Araneidae</taxon>
        <taxon>Caerostris</taxon>
    </lineage>
</organism>
<keyword evidence="1" id="KW-0677">Repeat</keyword>
<comment type="caution">
    <text evidence="4">The sequence shown here is derived from an EMBL/GenBank/DDBJ whole genome shotgun (WGS) entry which is preliminary data.</text>
</comment>
<dbReference type="InterPro" id="IPR033635">
    <property type="entry name" value="ANKS1/Caskin"/>
</dbReference>
<dbReference type="InterPro" id="IPR013761">
    <property type="entry name" value="SAM/pointed_sf"/>
</dbReference>
<accession>A0AAV4QAA4</accession>
<feature type="domain" description="SAM" evidence="3">
    <location>
        <begin position="170"/>
        <end position="236"/>
    </location>
</feature>
<gene>
    <name evidence="4" type="primary">ANKS1B</name>
    <name evidence="4" type="ORF">CEXT_744151</name>
</gene>
<proteinExistence type="predicted"/>
<evidence type="ECO:0000313" key="4">
    <source>
        <dbReference type="EMBL" id="GIY05132.1"/>
    </source>
</evidence>
<dbReference type="EMBL" id="BPLR01005810">
    <property type="protein sequence ID" value="GIY05132.1"/>
    <property type="molecule type" value="Genomic_DNA"/>
</dbReference>
<evidence type="ECO:0000259" key="3">
    <source>
        <dbReference type="PROSITE" id="PS50105"/>
    </source>
</evidence>
<dbReference type="PANTHER" id="PTHR24174:SF16">
    <property type="entry name" value="CASKIN-2"/>
    <property type="match status" value="1"/>
</dbReference>